<keyword evidence="2" id="KW-1003">Cell membrane</keyword>
<keyword evidence="9" id="KW-1185">Reference proteome</keyword>
<keyword evidence="4 6" id="KW-1133">Transmembrane helix</keyword>
<feature type="domain" description="DUF3817" evidence="7">
    <location>
        <begin position="7"/>
        <end position="93"/>
    </location>
</feature>
<sequence length="97" mass="11356">MFNDSVNRFRIISAIEGISFLLLIFIAMPIKYIGENPYPVKIFGMVHGILFIFFMLSLFQTKINKNWNKGFMFQLFVFSLLPFGALLIEKRVKAQRD</sequence>
<feature type="transmembrane region" description="Helical" evidence="6">
    <location>
        <begin position="42"/>
        <end position="59"/>
    </location>
</feature>
<gene>
    <name evidence="8" type="ORF">CRV07_08645</name>
</gene>
<evidence type="ECO:0000259" key="7">
    <source>
        <dbReference type="Pfam" id="PF12823"/>
    </source>
</evidence>
<evidence type="ECO:0000256" key="4">
    <source>
        <dbReference type="ARBA" id="ARBA00022989"/>
    </source>
</evidence>
<reference evidence="8 9" key="1">
    <citation type="submission" date="2017-10" db="EMBL/GenBank/DDBJ databases">
        <title>Genomics of the genus Arcobacter.</title>
        <authorList>
            <person name="Perez-Cataluna A."/>
            <person name="Figueras M.J."/>
        </authorList>
    </citation>
    <scope>NUCLEOTIDE SEQUENCE [LARGE SCALE GENOMIC DNA]</scope>
    <source>
        <strain evidence="8 9">CECT 8441</strain>
    </source>
</reference>
<evidence type="ECO:0000313" key="9">
    <source>
        <dbReference type="Proteomes" id="UP000289758"/>
    </source>
</evidence>
<keyword evidence="5 6" id="KW-0472">Membrane</keyword>
<name>A0A4Q1ANG1_9BACT</name>
<dbReference type="AlphaFoldDB" id="A0A4Q1ANG1"/>
<dbReference type="Proteomes" id="UP000289758">
    <property type="component" value="Unassembled WGS sequence"/>
</dbReference>
<evidence type="ECO:0000256" key="1">
    <source>
        <dbReference type="ARBA" id="ARBA00004651"/>
    </source>
</evidence>
<feature type="transmembrane region" description="Helical" evidence="6">
    <location>
        <begin position="12"/>
        <end position="30"/>
    </location>
</feature>
<dbReference type="PANTHER" id="PTHR40077:SF1">
    <property type="entry name" value="MEMBRANE PROTEIN"/>
    <property type="match status" value="1"/>
</dbReference>
<evidence type="ECO:0000256" key="2">
    <source>
        <dbReference type="ARBA" id="ARBA00022475"/>
    </source>
</evidence>
<feature type="transmembrane region" description="Helical" evidence="6">
    <location>
        <begin position="71"/>
        <end position="88"/>
    </location>
</feature>
<dbReference type="InterPro" id="IPR023845">
    <property type="entry name" value="DUF3817_TM"/>
</dbReference>
<proteinExistence type="predicted"/>
<evidence type="ECO:0000256" key="3">
    <source>
        <dbReference type="ARBA" id="ARBA00022692"/>
    </source>
</evidence>
<dbReference type="PANTHER" id="PTHR40077">
    <property type="entry name" value="MEMBRANE PROTEIN-RELATED"/>
    <property type="match status" value="1"/>
</dbReference>
<dbReference type="NCBIfam" id="TIGR03954">
    <property type="entry name" value="integ_memb_HG"/>
    <property type="match status" value="1"/>
</dbReference>
<dbReference type="GO" id="GO:0005886">
    <property type="term" value="C:plasma membrane"/>
    <property type="evidence" value="ECO:0007669"/>
    <property type="project" value="UniProtKB-SubCell"/>
</dbReference>
<comment type="caution">
    <text evidence="8">The sequence shown here is derived from an EMBL/GenBank/DDBJ whole genome shotgun (WGS) entry which is preliminary data.</text>
</comment>
<evidence type="ECO:0000313" key="8">
    <source>
        <dbReference type="EMBL" id="RXK05566.1"/>
    </source>
</evidence>
<dbReference type="RefSeq" id="WP_129087316.1">
    <property type="nucleotide sequence ID" value="NZ_CP053836.1"/>
</dbReference>
<dbReference type="OrthoDB" id="1121311at2"/>
<dbReference type="EMBL" id="PDKK01000006">
    <property type="protein sequence ID" value="RXK05566.1"/>
    <property type="molecule type" value="Genomic_DNA"/>
</dbReference>
<keyword evidence="3 6" id="KW-0812">Transmembrane</keyword>
<evidence type="ECO:0000256" key="6">
    <source>
        <dbReference type="SAM" id="Phobius"/>
    </source>
</evidence>
<protein>
    <recommendedName>
        <fullName evidence="7">DUF3817 domain-containing protein</fullName>
    </recommendedName>
</protein>
<accession>A0A4Q1ANG1</accession>
<evidence type="ECO:0000256" key="5">
    <source>
        <dbReference type="ARBA" id="ARBA00023136"/>
    </source>
</evidence>
<organism evidence="8 9">
    <name type="scientific">Halarcobacter ebronensis</name>
    <dbReference type="NCBI Taxonomy" id="1462615"/>
    <lineage>
        <taxon>Bacteria</taxon>
        <taxon>Pseudomonadati</taxon>
        <taxon>Campylobacterota</taxon>
        <taxon>Epsilonproteobacteria</taxon>
        <taxon>Campylobacterales</taxon>
        <taxon>Arcobacteraceae</taxon>
        <taxon>Halarcobacter</taxon>
    </lineage>
</organism>
<dbReference type="Pfam" id="PF12823">
    <property type="entry name" value="DUF3817"/>
    <property type="match status" value="1"/>
</dbReference>
<comment type="subcellular location">
    <subcellularLocation>
        <location evidence="1">Cell membrane</location>
        <topology evidence="1">Multi-pass membrane protein</topology>
    </subcellularLocation>
</comment>